<comment type="similarity">
    <text evidence="1 5">Belongs to the EMC2 family.</text>
</comment>
<dbReference type="InterPro" id="IPR055217">
    <property type="entry name" value="TPR_EMC2"/>
</dbReference>
<dbReference type="FunFam" id="1.25.40.10:FF:000478">
    <property type="entry name" value="GG16802"/>
    <property type="match status" value="1"/>
</dbReference>
<dbReference type="Pfam" id="PF22890">
    <property type="entry name" value="TPR_EMC2"/>
    <property type="match status" value="1"/>
</dbReference>
<comment type="subunit">
    <text evidence="5">Component of the ER membrane protein complex (EMC).</text>
</comment>
<dbReference type="EMBL" id="JARKIK010000069">
    <property type="protein sequence ID" value="KAK8728978.1"/>
    <property type="molecule type" value="Genomic_DNA"/>
</dbReference>
<evidence type="ECO:0000313" key="8">
    <source>
        <dbReference type="Proteomes" id="UP001445076"/>
    </source>
</evidence>
<comment type="subcellular location">
    <subcellularLocation>
        <location evidence="5">Endoplasmic reticulum membrane</location>
        <topology evidence="5">Peripheral membrane protein</topology>
        <orientation evidence="5">Cytoplasmic side</orientation>
    </subcellularLocation>
</comment>
<evidence type="ECO:0000259" key="6">
    <source>
        <dbReference type="Pfam" id="PF22890"/>
    </source>
</evidence>
<dbReference type="InterPro" id="IPR039856">
    <property type="entry name" value="EMC2-like"/>
</dbReference>
<dbReference type="Gene3D" id="1.25.40.10">
    <property type="entry name" value="Tetratricopeptide repeat domain"/>
    <property type="match status" value="1"/>
</dbReference>
<keyword evidence="3 4" id="KW-0802">TPR repeat</keyword>
<sequence>MASLDLDWEEVREQLRAWREDNTRHSEEVIDMWEYCLKHYKHKLGDERWMVEEQVVVAGLDSYRLDIAEHSLVALNEQFPGSLRVRKLKGMRLEALERFDEAMDVYDSIIRQDETNSTARKRKVAVLRGQGRIADAIKELTEYLKIFMSDGEAWQELCDLYLKEGDYSKAAFCMEELILTNPHNHLYYTRYAEIKYTQRRDPKGGLDNMEIARSYFCQAAKLNPGNVRALYGLFLSCTQVSSSTKCSAQKKKETQQLATWALKEIADRYSKCRTNAMDGSKILETFGSLSITEKA</sequence>
<gene>
    <name evidence="7" type="ORF">OTU49_008911</name>
</gene>
<evidence type="ECO:0000256" key="4">
    <source>
        <dbReference type="PROSITE-ProRule" id="PRU00339"/>
    </source>
</evidence>
<comment type="caution">
    <text evidence="7">The sequence shown here is derived from an EMBL/GenBank/DDBJ whole genome shotgun (WGS) entry which is preliminary data.</text>
</comment>
<evidence type="ECO:0000256" key="3">
    <source>
        <dbReference type="ARBA" id="ARBA00022803"/>
    </source>
</evidence>
<evidence type="ECO:0000256" key="5">
    <source>
        <dbReference type="RuleBase" id="RU367091"/>
    </source>
</evidence>
<dbReference type="SUPFAM" id="SSF48452">
    <property type="entry name" value="TPR-like"/>
    <property type="match status" value="1"/>
</dbReference>
<dbReference type="PANTHER" id="PTHR12760">
    <property type="entry name" value="TETRATRICOPEPTIDE REPEAT PROTEIN"/>
    <property type="match status" value="1"/>
</dbReference>
<feature type="repeat" description="TPR" evidence="4">
    <location>
        <begin position="151"/>
        <end position="184"/>
    </location>
</feature>
<protein>
    <recommendedName>
        <fullName evidence="5">ER membrane protein complex subunit 2</fullName>
    </recommendedName>
</protein>
<comment type="function">
    <text evidence="5">Part of the endoplasmic reticulum membrane protein complex (EMC) that enables the energy-independent insertion into endoplasmic reticulum membranes of newly synthesized membrane proteins.</text>
</comment>
<keyword evidence="5" id="KW-0256">Endoplasmic reticulum</keyword>
<keyword evidence="8" id="KW-1185">Reference proteome</keyword>
<dbReference type="PROSITE" id="PS50005">
    <property type="entry name" value="TPR"/>
    <property type="match status" value="1"/>
</dbReference>
<reference evidence="7 8" key="1">
    <citation type="journal article" date="2024" name="BMC Genomics">
        <title>Genome assembly of redclaw crayfish (Cherax quadricarinatus) provides insights into its immune adaptation and hypoxia tolerance.</title>
        <authorList>
            <person name="Liu Z."/>
            <person name="Zheng J."/>
            <person name="Li H."/>
            <person name="Fang K."/>
            <person name="Wang S."/>
            <person name="He J."/>
            <person name="Zhou D."/>
            <person name="Weng S."/>
            <person name="Chi M."/>
            <person name="Gu Z."/>
            <person name="He J."/>
            <person name="Li F."/>
            <person name="Wang M."/>
        </authorList>
    </citation>
    <scope>NUCLEOTIDE SEQUENCE [LARGE SCALE GENOMIC DNA]</scope>
    <source>
        <strain evidence="7">ZL_2023a</strain>
    </source>
</reference>
<dbReference type="GO" id="GO:0072546">
    <property type="term" value="C:EMC complex"/>
    <property type="evidence" value="ECO:0007669"/>
    <property type="project" value="UniProtKB-UniRule"/>
</dbReference>
<dbReference type="AlphaFoldDB" id="A0AAW0WNG9"/>
<keyword evidence="2" id="KW-0677">Repeat</keyword>
<name>A0AAW0WNG9_CHEQU</name>
<dbReference type="InterPro" id="IPR011990">
    <property type="entry name" value="TPR-like_helical_dom_sf"/>
</dbReference>
<dbReference type="InterPro" id="IPR019734">
    <property type="entry name" value="TPR_rpt"/>
</dbReference>
<evidence type="ECO:0000256" key="1">
    <source>
        <dbReference type="ARBA" id="ARBA00010361"/>
    </source>
</evidence>
<proteinExistence type="inferred from homology"/>
<feature type="domain" description="EMC2 TPR-like" evidence="6">
    <location>
        <begin position="87"/>
        <end position="195"/>
    </location>
</feature>
<evidence type="ECO:0000256" key="2">
    <source>
        <dbReference type="ARBA" id="ARBA00022737"/>
    </source>
</evidence>
<accession>A0AAW0WNG9</accession>
<dbReference type="Proteomes" id="UP001445076">
    <property type="component" value="Unassembled WGS sequence"/>
</dbReference>
<organism evidence="7 8">
    <name type="scientific">Cherax quadricarinatus</name>
    <name type="common">Australian red claw crayfish</name>
    <dbReference type="NCBI Taxonomy" id="27406"/>
    <lineage>
        <taxon>Eukaryota</taxon>
        <taxon>Metazoa</taxon>
        <taxon>Ecdysozoa</taxon>
        <taxon>Arthropoda</taxon>
        <taxon>Crustacea</taxon>
        <taxon>Multicrustacea</taxon>
        <taxon>Malacostraca</taxon>
        <taxon>Eumalacostraca</taxon>
        <taxon>Eucarida</taxon>
        <taxon>Decapoda</taxon>
        <taxon>Pleocyemata</taxon>
        <taxon>Astacidea</taxon>
        <taxon>Parastacoidea</taxon>
        <taxon>Parastacidae</taxon>
        <taxon>Cherax</taxon>
    </lineage>
</organism>
<keyword evidence="5" id="KW-0472">Membrane</keyword>
<evidence type="ECO:0000313" key="7">
    <source>
        <dbReference type="EMBL" id="KAK8728978.1"/>
    </source>
</evidence>